<sequence>MKRVGNLYQQIAEPENLRLAFHRACRGKQERGEVVRFRRCFDANLAELRRQLLQEDVPVGDYRFFEVFDPKRRQICAAAFRERVLHHAIMAVCEPVFERYAIFDTYACRPGKGQRMAVARAQQFARQFDWYLKLDIRRYFDSIDHKVLLGLLARRFKDRQLLHLFETILSSYCTSPGKGLPIGNLVSQHLANFYLGHLDHWLKDDMGVKGYLRYMDDFLIYSRSREELKDRLGRVRGFLAGKLHLELKQNIQLNRCRLGIPFLGLRVFPARVLLSRRSGTRFRDRLRQYEARHLRGEWSETELAAHLLPLVEFTRGAEAVGLRRQLIEDYGVVT</sequence>
<dbReference type="PANTHER" id="PTHR34047">
    <property type="entry name" value="NUCLEAR INTRON MATURASE 1, MITOCHONDRIAL-RELATED"/>
    <property type="match status" value="1"/>
</dbReference>
<organism evidence="3 4">
    <name type="scientific">Geothermobacter hydrogeniphilus</name>
    <dbReference type="NCBI Taxonomy" id="1969733"/>
    <lineage>
        <taxon>Bacteria</taxon>
        <taxon>Pseudomonadati</taxon>
        <taxon>Thermodesulfobacteriota</taxon>
        <taxon>Desulfuromonadia</taxon>
        <taxon>Desulfuromonadales</taxon>
        <taxon>Geothermobacteraceae</taxon>
        <taxon>Geothermobacter</taxon>
    </lineage>
</organism>
<name>A0A2K2H5P7_9BACT</name>
<dbReference type="InterPro" id="IPR000477">
    <property type="entry name" value="RT_dom"/>
</dbReference>
<gene>
    <name evidence="3" type="ORF">C2E25_16625</name>
</gene>
<reference evidence="3 4" key="1">
    <citation type="journal article" date="2018" name="Genome Announc.">
        <title>Genome Sequence of Geothermobacter sp. HR-1 Iron Reducer from the Loihi Seamount.</title>
        <authorList>
            <person name="Smith H."/>
            <person name="Abuyen K."/>
            <person name="Tremblay J."/>
            <person name="Savalia P."/>
            <person name="Perez-Rodriguez I."/>
            <person name="Emerson D."/>
            <person name="Tully B."/>
            <person name="Amend J."/>
        </authorList>
    </citation>
    <scope>NUCLEOTIDE SEQUENCE [LARGE SCALE GENOMIC DNA]</scope>
    <source>
        <strain evidence="3 4">HR-1</strain>
    </source>
</reference>
<dbReference type="AlphaFoldDB" id="A0A2K2H5P7"/>
<dbReference type="InterPro" id="IPR043128">
    <property type="entry name" value="Rev_trsase/Diguanyl_cyclase"/>
</dbReference>
<dbReference type="Proteomes" id="UP000236340">
    <property type="component" value="Unassembled WGS sequence"/>
</dbReference>
<dbReference type="SUPFAM" id="SSF56672">
    <property type="entry name" value="DNA/RNA polymerases"/>
    <property type="match status" value="1"/>
</dbReference>
<dbReference type="Gene3D" id="3.30.70.270">
    <property type="match status" value="1"/>
</dbReference>
<dbReference type="InterPro" id="IPR051083">
    <property type="entry name" value="GrpII_Intron_Splice-Mob/Def"/>
</dbReference>
<comment type="caution">
    <text evidence="3">The sequence shown here is derived from an EMBL/GenBank/DDBJ whole genome shotgun (WGS) entry which is preliminary data.</text>
</comment>
<dbReference type="InterPro" id="IPR043502">
    <property type="entry name" value="DNA/RNA_pol_sf"/>
</dbReference>
<feature type="domain" description="Reverse transcriptase" evidence="2">
    <location>
        <begin position="1"/>
        <end position="267"/>
    </location>
</feature>
<evidence type="ECO:0000313" key="3">
    <source>
        <dbReference type="EMBL" id="PNU18645.1"/>
    </source>
</evidence>
<dbReference type="PROSITE" id="PS50878">
    <property type="entry name" value="RT_POL"/>
    <property type="match status" value="1"/>
</dbReference>
<accession>A0A2K2H5P7</accession>
<dbReference type="OrthoDB" id="5366084at2"/>
<comment type="similarity">
    <text evidence="1">Belongs to the bacterial reverse transcriptase family.</text>
</comment>
<dbReference type="EMBL" id="PPFX01000059">
    <property type="protein sequence ID" value="PNU18645.1"/>
    <property type="molecule type" value="Genomic_DNA"/>
</dbReference>
<evidence type="ECO:0000259" key="2">
    <source>
        <dbReference type="PROSITE" id="PS50878"/>
    </source>
</evidence>
<protein>
    <recommendedName>
        <fullName evidence="2">Reverse transcriptase domain-containing protein</fullName>
    </recommendedName>
</protein>
<dbReference type="Pfam" id="PF00078">
    <property type="entry name" value="RVT_1"/>
    <property type="match status" value="1"/>
</dbReference>
<proteinExistence type="inferred from homology"/>
<evidence type="ECO:0000256" key="1">
    <source>
        <dbReference type="ARBA" id="ARBA00034120"/>
    </source>
</evidence>
<dbReference type="RefSeq" id="WP_103116840.1">
    <property type="nucleotide sequence ID" value="NZ_PPFX01000059.1"/>
</dbReference>
<evidence type="ECO:0000313" key="4">
    <source>
        <dbReference type="Proteomes" id="UP000236340"/>
    </source>
</evidence>
<dbReference type="PANTHER" id="PTHR34047:SF8">
    <property type="entry name" value="PROTEIN YKFC"/>
    <property type="match status" value="1"/>
</dbReference>
<dbReference type="CDD" id="cd01651">
    <property type="entry name" value="RT_G2_intron"/>
    <property type="match status" value="1"/>
</dbReference>